<dbReference type="InParanoid" id="A0A6P8ZGR6"/>
<dbReference type="PANTHER" id="PTHR10910">
    <property type="entry name" value="EUKARYOTE SPECIFIC DSRNA BINDING PROTEIN"/>
    <property type="match status" value="1"/>
</dbReference>
<dbReference type="PROSITE" id="PS50137">
    <property type="entry name" value="DS_RBD"/>
    <property type="match status" value="2"/>
</dbReference>
<dbReference type="KEGG" id="tpal:117639221"/>
<sequence>MSFNTRSGRGRGLQQTQVTYHQTPPRMQPTPSPYQSPYLQHQLPPFNPAPGPVSPAPAQPAPPGVVPQPLPVPTQDQQPQFKTMQITKMESGSPPGSPSQLAEKEPTETRPWKKTKNPSLKVNKVLKRRRLNARFRKILFPKNAIMVLNELQPGVQFEGSESTNAFSQTSYSVKIEIDGVKYTGEGSTKASAKAAAAELAVKGIILKKIAESAKKDAVPVEEEPMETASGDGDDVSEKGSLNGGRKVIPEDEVPWSSLASFALFKLFAEWKTQGSVIPPVVSLPSGKSANKNSNPRNKPPGPAAATAIAAGTAANATYVALPASAGGGVAASLVKAVPENAETLHPVTLVGRLFPGTAFTEVSRVGTPPHLTFTMGVNVNGIAYEGVGKNKKEAKKQCAMEVLRAAGVPFNPN</sequence>
<dbReference type="GO" id="GO:0003725">
    <property type="term" value="F:double-stranded RNA binding"/>
    <property type="evidence" value="ECO:0007669"/>
    <property type="project" value="TreeGrafter"/>
</dbReference>
<accession>A0A6P8ZGR6</accession>
<feature type="region of interest" description="Disordered" evidence="2">
    <location>
        <begin position="216"/>
        <end position="245"/>
    </location>
</feature>
<dbReference type="SUPFAM" id="SSF54768">
    <property type="entry name" value="dsRNA-binding domain-like"/>
    <property type="match status" value="2"/>
</dbReference>
<evidence type="ECO:0000313" key="4">
    <source>
        <dbReference type="Proteomes" id="UP000515158"/>
    </source>
</evidence>
<feature type="domain" description="DRBM" evidence="3">
    <location>
        <begin position="117"/>
        <end position="206"/>
    </location>
</feature>
<feature type="compositionally biased region" description="Pro residues" evidence="2">
    <location>
        <begin position="45"/>
        <end position="72"/>
    </location>
</feature>
<evidence type="ECO:0000313" key="5">
    <source>
        <dbReference type="RefSeq" id="XP_034230569.1"/>
    </source>
</evidence>
<dbReference type="RefSeq" id="XP_034230569.1">
    <property type="nucleotide sequence ID" value="XM_034374678.1"/>
</dbReference>
<feature type="compositionally biased region" description="Polar residues" evidence="2">
    <location>
        <begin position="81"/>
        <end position="90"/>
    </location>
</feature>
<protein>
    <submittedName>
        <fullName evidence="5">Double-stranded RNA-specific editase 1</fullName>
    </submittedName>
</protein>
<dbReference type="SMART" id="SM00358">
    <property type="entry name" value="DSRM"/>
    <property type="match status" value="2"/>
</dbReference>
<dbReference type="GO" id="GO:0005730">
    <property type="term" value="C:nucleolus"/>
    <property type="evidence" value="ECO:0007669"/>
    <property type="project" value="TreeGrafter"/>
</dbReference>
<proteinExistence type="predicted"/>
<evidence type="ECO:0000256" key="2">
    <source>
        <dbReference type="SAM" id="MobiDB-lite"/>
    </source>
</evidence>
<feature type="domain" description="DRBM" evidence="3">
    <location>
        <begin position="359"/>
        <end position="408"/>
    </location>
</feature>
<dbReference type="Proteomes" id="UP000515158">
    <property type="component" value="Unplaced"/>
</dbReference>
<feature type="compositionally biased region" description="Polar residues" evidence="2">
    <location>
        <begin position="1"/>
        <end position="22"/>
    </location>
</feature>
<dbReference type="OrthoDB" id="6363432at2759"/>
<dbReference type="CTD" id="43981"/>
<dbReference type="Gene3D" id="3.30.160.20">
    <property type="match status" value="2"/>
</dbReference>
<name>A0A6P8ZGR6_THRPL</name>
<dbReference type="GO" id="GO:0005737">
    <property type="term" value="C:cytoplasm"/>
    <property type="evidence" value="ECO:0007669"/>
    <property type="project" value="TreeGrafter"/>
</dbReference>
<dbReference type="GO" id="GO:0006382">
    <property type="term" value="P:adenosine to inosine editing"/>
    <property type="evidence" value="ECO:0007669"/>
    <property type="project" value="TreeGrafter"/>
</dbReference>
<organism evidence="5">
    <name type="scientific">Thrips palmi</name>
    <name type="common">Melon thrips</name>
    <dbReference type="NCBI Taxonomy" id="161013"/>
    <lineage>
        <taxon>Eukaryota</taxon>
        <taxon>Metazoa</taxon>
        <taxon>Ecdysozoa</taxon>
        <taxon>Arthropoda</taxon>
        <taxon>Hexapoda</taxon>
        <taxon>Insecta</taxon>
        <taxon>Pterygota</taxon>
        <taxon>Neoptera</taxon>
        <taxon>Paraneoptera</taxon>
        <taxon>Thysanoptera</taxon>
        <taxon>Terebrantia</taxon>
        <taxon>Thripoidea</taxon>
        <taxon>Thripidae</taxon>
        <taxon>Thrips</taxon>
    </lineage>
</organism>
<evidence type="ECO:0000259" key="3">
    <source>
        <dbReference type="PROSITE" id="PS50137"/>
    </source>
</evidence>
<dbReference type="GO" id="GO:0006396">
    <property type="term" value="P:RNA processing"/>
    <property type="evidence" value="ECO:0007669"/>
    <property type="project" value="TreeGrafter"/>
</dbReference>
<feature type="compositionally biased region" description="Polar residues" evidence="2">
    <location>
        <begin position="285"/>
        <end position="296"/>
    </location>
</feature>
<keyword evidence="4" id="KW-1185">Reference proteome</keyword>
<dbReference type="CDD" id="cd00048">
    <property type="entry name" value="DSRM_SF"/>
    <property type="match status" value="1"/>
</dbReference>
<keyword evidence="1" id="KW-0694">RNA-binding</keyword>
<dbReference type="GeneID" id="117639221"/>
<dbReference type="InterPro" id="IPR014720">
    <property type="entry name" value="dsRBD_dom"/>
</dbReference>
<dbReference type="GO" id="GO:0008251">
    <property type="term" value="F:tRNA-specific adenosine deaminase activity"/>
    <property type="evidence" value="ECO:0007669"/>
    <property type="project" value="TreeGrafter"/>
</dbReference>
<feature type="region of interest" description="Disordered" evidence="2">
    <location>
        <begin position="1"/>
        <end position="115"/>
    </location>
</feature>
<evidence type="ECO:0000256" key="1">
    <source>
        <dbReference type="PROSITE-ProRule" id="PRU00266"/>
    </source>
</evidence>
<feature type="region of interest" description="Disordered" evidence="2">
    <location>
        <begin position="283"/>
        <end position="304"/>
    </location>
</feature>
<dbReference type="Pfam" id="PF00035">
    <property type="entry name" value="dsrm"/>
    <property type="match status" value="1"/>
</dbReference>
<dbReference type="FunCoup" id="A0A6P8ZGR6">
    <property type="interactions" value="3"/>
</dbReference>
<dbReference type="PANTHER" id="PTHR10910:SF62">
    <property type="entry name" value="AT07585P-RELATED"/>
    <property type="match status" value="1"/>
</dbReference>
<gene>
    <name evidence="5" type="primary">LOC117639221</name>
</gene>
<reference evidence="5" key="1">
    <citation type="submission" date="2025-08" db="UniProtKB">
        <authorList>
            <consortium name="RefSeq"/>
        </authorList>
    </citation>
    <scope>IDENTIFICATION</scope>
    <source>
        <tissue evidence="5">Total insect</tissue>
    </source>
</reference>
<feature type="compositionally biased region" description="Basic and acidic residues" evidence="2">
    <location>
        <begin position="102"/>
        <end position="111"/>
    </location>
</feature>
<dbReference type="GO" id="GO:0010468">
    <property type="term" value="P:regulation of gene expression"/>
    <property type="evidence" value="ECO:0007669"/>
    <property type="project" value="UniProtKB-ARBA"/>
</dbReference>
<dbReference type="GO" id="GO:0003726">
    <property type="term" value="F:double-stranded RNA adenosine deaminase activity"/>
    <property type="evidence" value="ECO:0007669"/>
    <property type="project" value="TreeGrafter"/>
</dbReference>
<dbReference type="AlphaFoldDB" id="A0A6P8ZGR6"/>